<keyword evidence="2" id="KW-1185">Reference proteome</keyword>
<sequence>MEVDSAEYEELIDAVGRAARLEPLSRERFYKVDFVEASPPAPAEEMGKLVKKGALHVHCCRSVTSECKALGPAGAATLHCGGFGLWLADGGPDREGRRKDEGGGRLAEKLKANIRELKGPTSVHDRLIEGAIVRASRHGRKEPAAGTARRQLAVLLTALLKKIHTYLGRMGDGEDPYGLGPLVDTHLAAVLLPASGGRGLRNTRELKTLALAIDHLLSGRICEAGDLLAPRFRAVEASRQEGWAVARHLEAIGGSAVSSLTDREREVAARQENEDRKFKGLVAKAKARPG</sequence>
<dbReference type="EMBL" id="CAUYUJ010005570">
    <property type="protein sequence ID" value="CAK0814214.1"/>
    <property type="molecule type" value="Genomic_DNA"/>
</dbReference>
<protein>
    <submittedName>
        <fullName evidence="1">Uncharacterized protein</fullName>
    </submittedName>
</protein>
<organism evidence="1 2">
    <name type="scientific">Prorocentrum cordatum</name>
    <dbReference type="NCBI Taxonomy" id="2364126"/>
    <lineage>
        <taxon>Eukaryota</taxon>
        <taxon>Sar</taxon>
        <taxon>Alveolata</taxon>
        <taxon>Dinophyceae</taxon>
        <taxon>Prorocentrales</taxon>
        <taxon>Prorocentraceae</taxon>
        <taxon>Prorocentrum</taxon>
    </lineage>
</organism>
<name>A0ABN9R755_9DINO</name>
<evidence type="ECO:0000313" key="1">
    <source>
        <dbReference type="EMBL" id="CAK0814214.1"/>
    </source>
</evidence>
<evidence type="ECO:0000313" key="2">
    <source>
        <dbReference type="Proteomes" id="UP001189429"/>
    </source>
</evidence>
<reference evidence="1" key="1">
    <citation type="submission" date="2023-10" db="EMBL/GenBank/DDBJ databases">
        <authorList>
            <person name="Chen Y."/>
            <person name="Shah S."/>
            <person name="Dougan E. K."/>
            <person name="Thang M."/>
            <person name="Chan C."/>
        </authorList>
    </citation>
    <scope>NUCLEOTIDE SEQUENCE [LARGE SCALE GENOMIC DNA]</scope>
</reference>
<comment type="caution">
    <text evidence="1">The sequence shown here is derived from an EMBL/GenBank/DDBJ whole genome shotgun (WGS) entry which is preliminary data.</text>
</comment>
<accession>A0ABN9R755</accession>
<proteinExistence type="predicted"/>
<dbReference type="Proteomes" id="UP001189429">
    <property type="component" value="Unassembled WGS sequence"/>
</dbReference>
<gene>
    <name evidence="1" type="ORF">PCOR1329_LOCUS17871</name>
</gene>